<evidence type="ECO:0000313" key="2">
    <source>
        <dbReference type="EMBL" id="MPM03557.1"/>
    </source>
</evidence>
<dbReference type="EMBL" id="VSSQ01000963">
    <property type="protein sequence ID" value="MPM03557.1"/>
    <property type="molecule type" value="Genomic_DNA"/>
</dbReference>
<organism evidence="2">
    <name type="scientific">bioreactor metagenome</name>
    <dbReference type="NCBI Taxonomy" id="1076179"/>
    <lineage>
        <taxon>unclassified sequences</taxon>
        <taxon>metagenomes</taxon>
        <taxon>ecological metagenomes</taxon>
    </lineage>
</organism>
<dbReference type="Gene3D" id="2.160.20.10">
    <property type="entry name" value="Single-stranded right-handed beta-helix, Pectin lyase-like"/>
    <property type="match status" value="1"/>
</dbReference>
<gene>
    <name evidence="2" type="ORF">SDC9_49824</name>
</gene>
<sequence>MKTKSLLFVLALATYFTLSAATITVTNGNASGEGSFAQAYTDAVAGDVINFNFDGTEISLAGAVVMKSITINGLNAFNGQKMILKQTTASQAFFTLASGITGTFQNLVFDGTGILGNTAITAANGSTLNIENCVFKNINAQANNGGAARIQGVANISGSLFENNITGGGYGGGALCIYNAANVTIDKCSFIGNTSNTNGNSGGGAIVARGTVANACNVTITNSTFANNFSGKTGGAILSSVQSSTAYTANVKAINCTFTGNQGDGAISALTTSNGFANVYLVNSIVVNNVSAAADAYSDLLETKGSNEASVVTIEPHNVIYSVASGTVVTIDRNCIQVADPATANIFKTLETFATDKKRPALTETSGHKVAEISATSIAMNAGVATLTGYTIPTVDQLGATRPATPAIGAVEYDFTNSIIPNQDNQSVKIKMENRTVSFSGLSGEQQIKVYGLAGNLLHKGLINNNENLSLGHLNANLVVVRVQDKSFKVLLK</sequence>
<name>A0A644WJ13_9ZZZZ</name>
<protein>
    <recommendedName>
        <fullName evidence="1">Right handed beta helix domain-containing protein</fullName>
    </recommendedName>
</protein>
<dbReference type="SUPFAM" id="SSF51126">
    <property type="entry name" value="Pectin lyase-like"/>
    <property type="match status" value="1"/>
</dbReference>
<dbReference type="InterPro" id="IPR039448">
    <property type="entry name" value="Beta_helix"/>
</dbReference>
<accession>A0A644WJ13</accession>
<dbReference type="Pfam" id="PF13229">
    <property type="entry name" value="Beta_helix"/>
    <property type="match status" value="1"/>
</dbReference>
<comment type="caution">
    <text evidence="2">The sequence shown here is derived from an EMBL/GenBank/DDBJ whole genome shotgun (WGS) entry which is preliminary data.</text>
</comment>
<evidence type="ECO:0000259" key="1">
    <source>
        <dbReference type="Pfam" id="PF13229"/>
    </source>
</evidence>
<dbReference type="InterPro" id="IPR012334">
    <property type="entry name" value="Pectin_lyas_fold"/>
</dbReference>
<dbReference type="AlphaFoldDB" id="A0A644WJ13"/>
<reference evidence="2" key="1">
    <citation type="submission" date="2019-08" db="EMBL/GenBank/DDBJ databases">
        <authorList>
            <person name="Kucharzyk K."/>
            <person name="Murdoch R.W."/>
            <person name="Higgins S."/>
            <person name="Loffler F."/>
        </authorList>
    </citation>
    <scope>NUCLEOTIDE SEQUENCE</scope>
</reference>
<feature type="domain" description="Right handed beta helix" evidence="1">
    <location>
        <begin position="103"/>
        <end position="279"/>
    </location>
</feature>
<proteinExistence type="predicted"/>
<dbReference type="InterPro" id="IPR011050">
    <property type="entry name" value="Pectin_lyase_fold/virulence"/>
</dbReference>
<dbReference type="PANTHER" id="PTHR11319:SF35">
    <property type="entry name" value="OUTER MEMBRANE PROTEIN PMPC-RELATED"/>
    <property type="match status" value="1"/>
</dbReference>
<dbReference type="PANTHER" id="PTHR11319">
    <property type="entry name" value="G PROTEIN-COUPLED RECEPTOR-RELATED"/>
    <property type="match status" value="1"/>
</dbReference>